<feature type="domain" description="Surface-adhesin protein E-like" evidence="2">
    <location>
        <begin position="38"/>
        <end position="132"/>
    </location>
</feature>
<evidence type="ECO:0000259" key="2">
    <source>
        <dbReference type="Pfam" id="PF16747"/>
    </source>
</evidence>
<dbReference type="EMBL" id="LJVE01000089">
    <property type="protein sequence ID" value="KPL13702.1"/>
    <property type="molecule type" value="Genomic_DNA"/>
</dbReference>
<dbReference type="Pfam" id="PF16747">
    <property type="entry name" value="Adhesin_E"/>
    <property type="match status" value="1"/>
</dbReference>
<keyword evidence="1" id="KW-0732">Signal</keyword>
<gene>
    <name evidence="3" type="ORF">AMJ74_04790</name>
</gene>
<evidence type="ECO:0000313" key="3">
    <source>
        <dbReference type="EMBL" id="KPL13702.1"/>
    </source>
</evidence>
<sequence length="136" mass="15311">MKALALVLALVCGAVGAKDSQPDALWNMVASVPSKGLTFWQHKVIAQSGEENEIRHATDLVNFFVKDRDSMSYINATQYDCKNRKYRILEQVWFSDWWALGKMMHRIDNQDADWKDVPPGSPAATALIYVCSFKGA</sequence>
<proteinExistence type="predicted"/>
<evidence type="ECO:0000313" key="4">
    <source>
        <dbReference type="Proteomes" id="UP000050975"/>
    </source>
</evidence>
<protein>
    <recommendedName>
        <fullName evidence="2">Surface-adhesin protein E-like domain-containing protein</fullName>
    </recommendedName>
</protein>
<feature type="chain" id="PRO_5006649278" description="Surface-adhesin protein E-like domain-containing protein" evidence="1">
    <location>
        <begin position="18"/>
        <end position="136"/>
    </location>
</feature>
<dbReference type="AlphaFoldDB" id="A0A0S8JV75"/>
<comment type="caution">
    <text evidence="3">The sequence shown here is derived from an EMBL/GenBank/DDBJ whole genome shotgun (WGS) entry which is preliminary data.</text>
</comment>
<name>A0A0S8JV75_UNCW3</name>
<dbReference type="Proteomes" id="UP000050975">
    <property type="component" value="Unassembled WGS sequence"/>
</dbReference>
<dbReference type="InterPro" id="IPR031939">
    <property type="entry name" value="Adhesin_E-like"/>
</dbReference>
<feature type="signal peptide" evidence="1">
    <location>
        <begin position="1"/>
        <end position="17"/>
    </location>
</feature>
<reference evidence="3 4" key="1">
    <citation type="journal article" date="2015" name="Microbiome">
        <title>Genomic resolution of linkages in carbon, nitrogen, and sulfur cycling among widespread estuary sediment bacteria.</title>
        <authorList>
            <person name="Baker B.J."/>
            <person name="Lazar C.S."/>
            <person name="Teske A.P."/>
            <person name="Dick G.J."/>
        </authorList>
    </citation>
    <scope>NUCLEOTIDE SEQUENCE [LARGE SCALE GENOMIC DNA]</scope>
    <source>
        <strain evidence="3">SM1_77</strain>
    </source>
</reference>
<evidence type="ECO:0000256" key="1">
    <source>
        <dbReference type="SAM" id="SignalP"/>
    </source>
</evidence>
<organism evidence="3 4">
    <name type="scientific">candidate division WOR_3 bacterium SM1_77</name>
    <dbReference type="NCBI Taxonomy" id="1703778"/>
    <lineage>
        <taxon>Bacteria</taxon>
        <taxon>Bacteria division WOR-3</taxon>
    </lineage>
</organism>
<accession>A0A0S8JV75</accession>